<reference evidence="5" key="2">
    <citation type="submission" date="2023-05" db="EMBL/GenBank/DDBJ databases">
        <authorList>
            <person name="Schelkunov M.I."/>
        </authorList>
    </citation>
    <scope>NUCLEOTIDE SEQUENCE</scope>
    <source>
        <strain evidence="5">Hsosn_3</strain>
        <tissue evidence="5">Leaf</tissue>
    </source>
</reference>
<proteinExistence type="predicted"/>
<dbReference type="GO" id="GO:0005524">
    <property type="term" value="F:ATP binding"/>
    <property type="evidence" value="ECO:0007669"/>
    <property type="project" value="UniProtKB-KW"/>
</dbReference>
<dbReference type="InterPro" id="IPR000559">
    <property type="entry name" value="Formate_THF_ligase"/>
</dbReference>
<name>A0AAD8HJV4_9APIA</name>
<accession>A0AAD8HJV4</accession>
<evidence type="ECO:0000313" key="6">
    <source>
        <dbReference type="Proteomes" id="UP001237642"/>
    </source>
</evidence>
<protein>
    <submittedName>
        <fullName evidence="5">Uncharacterized protein</fullName>
    </submittedName>
</protein>
<dbReference type="EMBL" id="JAUIZM010000008">
    <property type="protein sequence ID" value="KAK1368541.1"/>
    <property type="molecule type" value="Genomic_DNA"/>
</dbReference>
<keyword evidence="2" id="KW-0436">Ligase</keyword>
<keyword evidence="4" id="KW-0067">ATP-binding</keyword>
<dbReference type="InterPro" id="IPR027417">
    <property type="entry name" value="P-loop_NTPase"/>
</dbReference>
<keyword evidence="3" id="KW-0547">Nucleotide-binding</keyword>
<evidence type="ECO:0000256" key="1">
    <source>
        <dbReference type="ARBA" id="ARBA00022563"/>
    </source>
</evidence>
<evidence type="ECO:0000313" key="5">
    <source>
        <dbReference type="EMBL" id="KAK1368541.1"/>
    </source>
</evidence>
<keyword evidence="1" id="KW-0554">One-carbon metabolism</keyword>
<gene>
    <name evidence="5" type="ORF">POM88_034633</name>
</gene>
<organism evidence="5 6">
    <name type="scientific">Heracleum sosnowskyi</name>
    <dbReference type="NCBI Taxonomy" id="360622"/>
    <lineage>
        <taxon>Eukaryota</taxon>
        <taxon>Viridiplantae</taxon>
        <taxon>Streptophyta</taxon>
        <taxon>Embryophyta</taxon>
        <taxon>Tracheophyta</taxon>
        <taxon>Spermatophyta</taxon>
        <taxon>Magnoliopsida</taxon>
        <taxon>eudicotyledons</taxon>
        <taxon>Gunneridae</taxon>
        <taxon>Pentapetalae</taxon>
        <taxon>asterids</taxon>
        <taxon>campanulids</taxon>
        <taxon>Apiales</taxon>
        <taxon>Apiaceae</taxon>
        <taxon>Apioideae</taxon>
        <taxon>apioid superclade</taxon>
        <taxon>Tordylieae</taxon>
        <taxon>Tordyliinae</taxon>
        <taxon>Heracleum</taxon>
    </lineage>
</organism>
<dbReference type="SUPFAM" id="SSF52540">
    <property type="entry name" value="P-loop containing nucleoside triphosphate hydrolases"/>
    <property type="match status" value="1"/>
</dbReference>
<evidence type="ECO:0000256" key="3">
    <source>
        <dbReference type="ARBA" id="ARBA00022741"/>
    </source>
</evidence>
<comment type="caution">
    <text evidence="5">The sequence shown here is derived from an EMBL/GenBank/DDBJ whole genome shotgun (WGS) entry which is preliminary data.</text>
</comment>
<dbReference type="AlphaFoldDB" id="A0AAD8HJV4"/>
<dbReference type="GO" id="GO:0004329">
    <property type="term" value="F:formate-tetrahydrofolate ligase activity"/>
    <property type="evidence" value="ECO:0007669"/>
    <property type="project" value="InterPro"/>
</dbReference>
<evidence type="ECO:0000256" key="4">
    <source>
        <dbReference type="ARBA" id="ARBA00022840"/>
    </source>
</evidence>
<sequence>MSGRKITSSGQRDLDQVAGRIHNIDLVYNIDLDHAYITENVALVEASCINLARHISNTKAYGVNVVVAVNMFSTHTEAEINAVRSASLAAGAFDVVLCTHHAHGGKGTVSTMLLLFQA</sequence>
<dbReference type="Pfam" id="PF01268">
    <property type="entry name" value="FTHFS"/>
    <property type="match status" value="1"/>
</dbReference>
<dbReference type="GO" id="GO:0006730">
    <property type="term" value="P:one-carbon metabolic process"/>
    <property type="evidence" value="ECO:0007669"/>
    <property type="project" value="UniProtKB-KW"/>
</dbReference>
<reference evidence="5" key="1">
    <citation type="submission" date="2023-02" db="EMBL/GenBank/DDBJ databases">
        <title>Genome of toxic invasive species Heracleum sosnowskyi carries increased number of genes despite the absence of recent whole-genome duplications.</title>
        <authorList>
            <person name="Schelkunov M."/>
            <person name="Shtratnikova V."/>
            <person name="Makarenko M."/>
            <person name="Klepikova A."/>
            <person name="Omelchenko D."/>
            <person name="Novikova G."/>
            <person name="Obukhova E."/>
            <person name="Bogdanov V."/>
            <person name="Penin A."/>
            <person name="Logacheva M."/>
        </authorList>
    </citation>
    <scope>NUCLEOTIDE SEQUENCE</scope>
    <source>
        <strain evidence="5">Hsosn_3</strain>
        <tissue evidence="5">Leaf</tissue>
    </source>
</reference>
<dbReference type="Gene3D" id="3.40.50.300">
    <property type="entry name" value="P-loop containing nucleotide triphosphate hydrolases"/>
    <property type="match status" value="1"/>
</dbReference>
<keyword evidence="6" id="KW-1185">Reference proteome</keyword>
<evidence type="ECO:0000256" key="2">
    <source>
        <dbReference type="ARBA" id="ARBA00022598"/>
    </source>
</evidence>
<dbReference type="Proteomes" id="UP001237642">
    <property type="component" value="Unassembled WGS sequence"/>
</dbReference>